<feature type="signal peptide" evidence="7">
    <location>
        <begin position="1"/>
        <end position="28"/>
    </location>
</feature>
<dbReference type="PANTHER" id="PTHR33109">
    <property type="entry name" value="EPIDERMAL PATTERNING FACTOR-LIKE PROTEIN 4"/>
    <property type="match status" value="1"/>
</dbReference>
<organism evidence="8 9">
    <name type="scientific">Eucalyptus globulus</name>
    <name type="common">Tasmanian blue gum</name>
    <dbReference type="NCBI Taxonomy" id="34317"/>
    <lineage>
        <taxon>Eukaryota</taxon>
        <taxon>Viridiplantae</taxon>
        <taxon>Streptophyta</taxon>
        <taxon>Embryophyta</taxon>
        <taxon>Tracheophyta</taxon>
        <taxon>Spermatophyta</taxon>
        <taxon>Magnoliopsida</taxon>
        <taxon>eudicotyledons</taxon>
        <taxon>Gunneridae</taxon>
        <taxon>Pentapetalae</taxon>
        <taxon>rosids</taxon>
        <taxon>malvids</taxon>
        <taxon>Myrtales</taxon>
        <taxon>Myrtaceae</taxon>
        <taxon>Myrtoideae</taxon>
        <taxon>Eucalypteae</taxon>
        <taxon>Eucalyptus</taxon>
    </lineage>
</organism>
<dbReference type="EMBL" id="JBJKBG010000006">
    <property type="protein sequence ID" value="KAL3735427.1"/>
    <property type="molecule type" value="Genomic_DNA"/>
</dbReference>
<proteinExistence type="inferred from homology"/>
<evidence type="ECO:0000313" key="9">
    <source>
        <dbReference type="Proteomes" id="UP001634007"/>
    </source>
</evidence>
<keyword evidence="5 7" id="KW-0732">Signal</keyword>
<dbReference type="AlphaFoldDB" id="A0ABD3KCM8"/>
<sequence length="117" mass="12655">MTKIFPFGAHVAFTVLLLLSAAVLGCDGLRMNPHPSSSRGQADINGDRIDDILKEKRKGETGAELFPTGSSLPDCSHACGPCVPCKRVIVSYKCSIESCPVVYRCVCKGKYYHVPSH</sequence>
<keyword evidence="9" id="KW-1185">Reference proteome</keyword>
<comment type="similarity">
    <text evidence="2 7">Belongs to the plant cysteine rich small secretory peptide family. Epidermal patterning factor subfamily.</text>
</comment>
<dbReference type="InterPro" id="IPR039455">
    <property type="entry name" value="EPFL"/>
</dbReference>
<keyword evidence="4 7" id="KW-0964">Secreted</keyword>
<accession>A0ABD3KCM8</accession>
<evidence type="ECO:0000256" key="6">
    <source>
        <dbReference type="ARBA" id="ARBA00023157"/>
    </source>
</evidence>
<comment type="caution">
    <text evidence="8">The sequence shown here is derived from an EMBL/GenBank/DDBJ whole genome shotgun (WGS) entry which is preliminary data.</text>
</comment>
<evidence type="ECO:0000256" key="5">
    <source>
        <dbReference type="ARBA" id="ARBA00022729"/>
    </source>
</evidence>
<dbReference type="Pfam" id="PF17181">
    <property type="entry name" value="EPF"/>
    <property type="match status" value="1"/>
</dbReference>
<gene>
    <name evidence="8" type="ORF">ACJRO7_024542</name>
</gene>
<dbReference type="PROSITE" id="PS51257">
    <property type="entry name" value="PROKAR_LIPOPROTEIN"/>
    <property type="match status" value="1"/>
</dbReference>
<protein>
    <recommendedName>
        <fullName evidence="7">Epidermal patterning factor-like protein</fullName>
    </recommendedName>
</protein>
<keyword evidence="3 7" id="KW-0217">Developmental protein</keyword>
<evidence type="ECO:0000313" key="8">
    <source>
        <dbReference type="EMBL" id="KAL3735427.1"/>
    </source>
</evidence>
<reference evidence="8 9" key="1">
    <citation type="submission" date="2024-11" db="EMBL/GenBank/DDBJ databases">
        <title>Chromosome-level genome assembly of Eucalyptus globulus Labill. provides insights into its genome evolution.</title>
        <authorList>
            <person name="Li X."/>
        </authorList>
    </citation>
    <scope>NUCLEOTIDE SEQUENCE [LARGE SCALE GENOMIC DNA]</scope>
    <source>
        <strain evidence="8">CL2024</strain>
        <tissue evidence="8">Fresh tender leaves</tissue>
    </source>
</reference>
<evidence type="ECO:0000256" key="1">
    <source>
        <dbReference type="ARBA" id="ARBA00004613"/>
    </source>
</evidence>
<evidence type="ECO:0000256" key="2">
    <source>
        <dbReference type="ARBA" id="ARBA00008127"/>
    </source>
</evidence>
<dbReference type="Proteomes" id="UP001634007">
    <property type="component" value="Unassembled WGS sequence"/>
</dbReference>
<comment type="subcellular location">
    <subcellularLocation>
        <location evidence="1 7">Secreted</location>
    </subcellularLocation>
</comment>
<evidence type="ECO:0000256" key="3">
    <source>
        <dbReference type="ARBA" id="ARBA00022473"/>
    </source>
</evidence>
<comment type="function">
    <text evidence="7">Controls stomatal patterning.</text>
</comment>
<dbReference type="PANTHER" id="PTHR33109:SF6">
    <property type="entry name" value="EPIDERMAL PATTERNING FACTOR-LIKE PROTEIN 7-RELATED"/>
    <property type="match status" value="1"/>
</dbReference>
<feature type="chain" id="PRO_5044530355" description="Epidermal patterning factor-like protein" evidence="7">
    <location>
        <begin position="29"/>
        <end position="117"/>
    </location>
</feature>
<name>A0ABD3KCM8_EUCGL</name>
<keyword evidence="6" id="KW-1015">Disulfide bond</keyword>
<dbReference type="GO" id="GO:0005576">
    <property type="term" value="C:extracellular region"/>
    <property type="evidence" value="ECO:0007669"/>
    <property type="project" value="UniProtKB-SubCell"/>
</dbReference>
<evidence type="ECO:0000256" key="4">
    <source>
        <dbReference type="ARBA" id="ARBA00022525"/>
    </source>
</evidence>
<evidence type="ECO:0000256" key="7">
    <source>
        <dbReference type="RuleBase" id="RU367102"/>
    </source>
</evidence>
<dbReference type="GO" id="GO:0010052">
    <property type="term" value="P:guard cell differentiation"/>
    <property type="evidence" value="ECO:0007669"/>
    <property type="project" value="UniProtKB-UniRule"/>
</dbReference>